<accession>A0A392SPG5</accession>
<comment type="caution">
    <text evidence="1">The sequence shown here is derived from an EMBL/GenBank/DDBJ whole genome shotgun (WGS) entry which is preliminary data.</text>
</comment>
<feature type="non-terminal residue" evidence="1">
    <location>
        <position position="1"/>
    </location>
</feature>
<dbReference type="EMBL" id="LXQA010421507">
    <property type="protein sequence ID" value="MCI50761.1"/>
    <property type="molecule type" value="Genomic_DNA"/>
</dbReference>
<name>A0A392SPG5_9FABA</name>
<evidence type="ECO:0000313" key="2">
    <source>
        <dbReference type="Proteomes" id="UP000265520"/>
    </source>
</evidence>
<proteinExistence type="predicted"/>
<dbReference type="AlphaFoldDB" id="A0A392SPG5"/>
<organism evidence="1 2">
    <name type="scientific">Trifolium medium</name>
    <dbReference type="NCBI Taxonomy" id="97028"/>
    <lineage>
        <taxon>Eukaryota</taxon>
        <taxon>Viridiplantae</taxon>
        <taxon>Streptophyta</taxon>
        <taxon>Embryophyta</taxon>
        <taxon>Tracheophyta</taxon>
        <taxon>Spermatophyta</taxon>
        <taxon>Magnoliopsida</taxon>
        <taxon>eudicotyledons</taxon>
        <taxon>Gunneridae</taxon>
        <taxon>Pentapetalae</taxon>
        <taxon>rosids</taxon>
        <taxon>fabids</taxon>
        <taxon>Fabales</taxon>
        <taxon>Fabaceae</taxon>
        <taxon>Papilionoideae</taxon>
        <taxon>50 kb inversion clade</taxon>
        <taxon>NPAAA clade</taxon>
        <taxon>Hologalegina</taxon>
        <taxon>IRL clade</taxon>
        <taxon>Trifolieae</taxon>
        <taxon>Trifolium</taxon>
    </lineage>
</organism>
<keyword evidence="2" id="KW-1185">Reference proteome</keyword>
<reference evidence="1 2" key="1">
    <citation type="journal article" date="2018" name="Front. Plant Sci.">
        <title>Red Clover (Trifolium pratense) and Zigzag Clover (T. medium) - A Picture of Genomic Similarities and Differences.</title>
        <authorList>
            <person name="Dluhosova J."/>
            <person name="Istvanek J."/>
            <person name="Nedelnik J."/>
            <person name="Repkova J."/>
        </authorList>
    </citation>
    <scope>NUCLEOTIDE SEQUENCE [LARGE SCALE GENOMIC DNA]</scope>
    <source>
        <strain evidence="2">cv. 10/8</strain>
        <tissue evidence="1">Leaf</tissue>
    </source>
</reference>
<feature type="non-terminal residue" evidence="1">
    <location>
        <position position="83"/>
    </location>
</feature>
<sequence length="83" mass="8797">QSSQPVVVSSSSDLQEINHFPLKADAVISVVAATSVEVAPCSSVLADNSTSPAWEMDSRLSDCEVRRSCLPSFHSSKAMSKSL</sequence>
<protein>
    <submittedName>
        <fullName evidence="1">Uncharacterized protein</fullName>
    </submittedName>
</protein>
<evidence type="ECO:0000313" key="1">
    <source>
        <dbReference type="EMBL" id="MCI50761.1"/>
    </source>
</evidence>
<dbReference type="Proteomes" id="UP000265520">
    <property type="component" value="Unassembled WGS sequence"/>
</dbReference>